<dbReference type="PANTHER" id="PTHR14084:SF0">
    <property type="entry name" value="KYNURENINASE"/>
    <property type="match status" value="1"/>
</dbReference>
<evidence type="ECO:0000313" key="5">
    <source>
        <dbReference type="EMBL" id="OIS93971.1"/>
    </source>
</evidence>
<sequence length="372" mass="40444">MSGYFLYHSIGTFPGKAEKVKAALSRYSDIWSAENDSQWPAMLAERGHFIRSWENLIGAPAGSMTTAENVTLALYSLIGALPEELLRGRRILAAADCFPSLHFLLAGLQARFGFTLETVPMRQGESFVRDEDFIDVWGSDVAIALVTWVSSTTSKRADLDLMSKHGRQHGTIIVADVTQGVGIRPFSVGEIDVVVGSSLKWLCGSSGAGAIYVRPGLLTICKPELRGWFSQPNPFSWDLDTFAYADDARRFDHGTPAVLAAIASQPGLDFVSVTGVDVLARHNELLTGKIVERVAANTALWLVSPERPEERGGSVMVQAVSAERAAAIVTALKVENFYCDCRSRILRFSPGSVTSLMETEALCDALDRLALD</sequence>
<dbReference type="AlphaFoldDB" id="A0A1J6HNS0"/>
<accession>A0A1J6HNS0</accession>
<evidence type="ECO:0000256" key="2">
    <source>
        <dbReference type="ARBA" id="ARBA00022801"/>
    </source>
</evidence>
<dbReference type="GO" id="GO:0008483">
    <property type="term" value="F:transaminase activity"/>
    <property type="evidence" value="ECO:0007669"/>
    <property type="project" value="UniProtKB-KW"/>
</dbReference>
<dbReference type="GO" id="GO:0009435">
    <property type="term" value="P:NAD+ biosynthetic process"/>
    <property type="evidence" value="ECO:0007669"/>
    <property type="project" value="InterPro"/>
</dbReference>
<gene>
    <name evidence="5" type="ORF">BLA27_07700</name>
</gene>
<dbReference type="OrthoDB" id="9804366at2"/>
<dbReference type="InterPro" id="IPR015421">
    <property type="entry name" value="PyrdxlP-dep_Trfase_major"/>
</dbReference>
<dbReference type="SUPFAM" id="SSF53383">
    <property type="entry name" value="PLP-dependent transferases"/>
    <property type="match status" value="1"/>
</dbReference>
<keyword evidence="6" id="KW-1185">Reference proteome</keyword>
<reference evidence="5 6" key="1">
    <citation type="submission" date="2016-10" db="EMBL/GenBank/DDBJ databases">
        <title>The Draft Genome Sequence of the Potato Rhizosphere Bacteria Ochrobactrum sp. IPA7.2.</title>
        <authorList>
            <person name="Gogoleva N.E."/>
            <person name="Khlopko Y.A."/>
            <person name="Burygin G.L."/>
            <person name="Plotnikov A.O."/>
        </authorList>
    </citation>
    <scope>NUCLEOTIDE SEQUENCE [LARGE SCALE GENOMIC DNA]</scope>
    <source>
        <strain evidence="5 6">IPA7.2</strain>
    </source>
</reference>
<dbReference type="GO" id="GO:0030170">
    <property type="term" value="F:pyridoxal phosphate binding"/>
    <property type="evidence" value="ECO:0007669"/>
    <property type="project" value="InterPro"/>
</dbReference>
<dbReference type="EMBL" id="MOEC01000006">
    <property type="protein sequence ID" value="OIS93971.1"/>
    <property type="molecule type" value="Genomic_DNA"/>
</dbReference>
<feature type="domain" description="Aminotransferase class V" evidence="4">
    <location>
        <begin position="71"/>
        <end position="319"/>
    </location>
</feature>
<evidence type="ECO:0000313" key="6">
    <source>
        <dbReference type="Proteomes" id="UP000182985"/>
    </source>
</evidence>
<keyword evidence="2" id="KW-0378">Hydrolase</keyword>
<keyword evidence="3" id="KW-0663">Pyridoxal phosphate</keyword>
<keyword evidence="5" id="KW-0032">Aminotransferase</keyword>
<dbReference type="InterPro" id="IPR015424">
    <property type="entry name" value="PyrdxlP-dep_Trfase"/>
</dbReference>
<dbReference type="RefSeq" id="WP_071631218.1">
    <property type="nucleotide sequence ID" value="NZ_JBCAUP010000023.1"/>
</dbReference>
<evidence type="ECO:0000259" key="4">
    <source>
        <dbReference type="Pfam" id="PF00266"/>
    </source>
</evidence>
<protein>
    <submittedName>
        <fullName evidence="5">Class V aminotransferase</fullName>
    </submittedName>
</protein>
<dbReference type="GO" id="GO:0030429">
    <property type="term" value="F:kynureninase activity"/>
    <property type="evidence" value="ECO:0007669"/>
    <property type="project" value="InterPro"/>
</dbReference>
<dbReference type="Pfam" id="PF00266">
    <property type="entry name" value="Aminotran_5"/>
    <property type="match status" value="1"/>
</dbReference>
<name>A0A1J6HNS0_9HYPH</name>
<dbReference type="Gene3D" id="3.40.640.10">
    <property type="entry name" value="Type I PLP-dependent aspartate aminotransferase-like (Major domain)"/>
    <property type="match status" value="1"/>
</dbReference>
<evidence type="ECO:0000256" key="1">
    <source>
        <dbReference type="ARBA" id="ARBA00022642"/>
    </source>
</evidence>
<dbReference type="GO" id="GO:0005737">
    <property type="term" value="C:cytoplasm"/>
    <property type="evidence" value="ECO:0007669"/>
    <property type="project" value="InterPro"/>
</dbReference>
<organism evidence="5 6">
    <name type="scientific">Brucella cytisi</name>
    <dbReference type="NCBI Taxonomy" id="407152"/>
    <lineage>
        <taxon>Bacteria</taxon>
        <taxon>Pseudomonadati</taxon>
        <taxon>Pseudomonadota</taxon>
        <taxon>Alphaproteobacteria</taxon>
        <taxon>Hyphomicrobiales</taxon>
        <taxon>Brucellaceae</taxon>
        <taxon>Brucella/Ochrobactrum group</taxon>
        <taxon>Brucella</taxon>
    </lineage>
</organism>
<proteinExistence type="predicted"/>
<evidence type="ECO:0000256" key="3">
    <source>
        <dbReference type="ARBA" id="ARBA00022898"/>
    </source>
</evidence>
<dbReference type="GO" id="GO:0043420">
    <property type="term" value="P:anthranilate metabolic process"/>
    <property type="evidence" value="ECO:0007669"/>
    <property type="project" value="TreeGrafter"/>
</dbReference>
<dbReference type="GO" id="GO:0019441">
    <property type="term" value="P:L-tryptophan catabolic process to kynurenine"/>
    <property type="evidence" value="ECO:0007669"/>
    <property type="project" value="TreeGrafter"/>
</dbReference>
<dbReference type="PANTHER" id="PTHR14084">
    <property type="entry name" value="KYNURENINASE"/>
    <property type="match status" value="1"/>
</dbReference>
<comment type="caution">
    <text evidence="5">The sequence shown here is derived from an EMBL/GenBank/DDBJ whole genome shotgun (WGS) entry which is preliminary data.</text>
</comment>
<dbReference type="Gene3D" id="3.90.1150.10">
    <property type="entry name" value="Aspartate Aminotransferase, domain 1"/>
    <property type="match status" value="1"/>
</dbReference>
<dbReference type="InterPro" id="IPR000192">
    <property type="entry name" value="Aminotrans_V_dom"/>
</dbReference>
<dbReference type="InterPro" id="IPR010111">
    <property type="entry name" value="Kynureninase"/>
</dbReference>
<dbReference type="Proteomes" id="UP000182985">
    <property type="component" value="Unassembled WGS sequence"/>
</dbReference>
<keyword evidence="1" id="KW-0662">Pyridine nucleotide biosynthesis</keyword>
<dbReference type="InterPro" id="IPR015422">
    <property type="entry name" value="PyrdxlP-dep_Trfase_small"/>
</dbReference>
<keyword evidence="5" id="KW-0808">Transferase</keyword>